<protein>
    <submittedName>
        <fullName evidence="1">Uncharacterized protein</fullName>
    </submittedName>
</protein>
<organism evidence="1">
    <name type="scientific">bioreactor metagenome</name>
    <dbReference type="NCBI Taxonomy" id="1076179"/>
    <lineage>
        <taxon>unclassified sequences</taxon>
        <taxon>metagenomes</taxon>
        <taxon>ecological metagenomes</taxon>
    </lineage>
</organism>
<name>A0A644UXQ0_9ZZZZ</name>
<dbReference type="AlphaFoldDB" id="A0A644UXQ0"/>
<gene>
    <name evidence="1" type="ORF">SDC9_29674</name>
</gene>
<evidence type="ECO:0000313" key="1">
    <source>
        <dbReference type="EMBL" id="MPL83717.1"/>
    </source>
</evidence>
<comment type="caution">
    <text evidence="1">The sequence shown here is derived from an EMBL/GenBank/DDBJ whole genome shotgun (WGS) entry which is preliminary data.</text>
</comment>
<sequence>MAHYEEVWRELSLYIYLYSARVDIAEIHLIVHVYAALSSIKKADWRF</sequence>
<reference evidence="1" key="1">
    <citation type="submission" date="2019-08" db="EMBL/GenBank/DDBJ databases">
        <authorList>
            <person name="Kucharzyk K."/>
            <person name="Murdoch R.W."/>
            <person name="Higgins S."/>
            <person name="Loffler F."/>
        </authorList>
    </citation>
    <scope>NUCLEOTIDE SEQUENCE</scope>
</reference>
<proteinExistence type="predicted"/>
<dbReference type="EMBL" id="VSSQ01000180">
    <property type="protein sequence ID" value="MPL83717.1"/>
    <property type="molecule type" value="Genomic_DNA"/>
</dbReference>
<accession>A0A644UXQ0</accession>